<dbReference type="EMBL" id="JAGINS010000001">
    <property type="protein sequence ID" value="MBP2359910.1"/>
    <property type="molecule type" value="Genomic_DNA"/>
</dbReference>
<feature type="region of interest" description="Disordered" evidence="1">
    <location>
        <begin position="63"/>
        <end position="108"/>
    </location>
</feature>
<accession>A0ABS4V7N8</accession>
<protein>
    <recommendedName>
        <fullName evidence="4">Oxidoreductase</fullName>
    </recommendedName>
</protein>
<evidence type="ECO:0000256" key="1">
    <source>
        <dbReference type="SAM" id="MobiDB-lite"/>
    </source>
</evidence>
<feature type="region of interest" description="Disordered" evidence="1">
    <location>
        <begin position="1"/>
        <end position="35"/>
    </location>
</feature>
<organism evidence="2 3">
    <name type="scientific">Streptomyces clavifer</name>
    <dbReference type="NCBI Taxonomy" id="68188"/>
    <lineage>
        <taxon>Bacteria</taxon>
        <taxon>Bacillati</taxon>
        <taxon>Actinomycetota</taxon>
        <taxon>Actinomycetes</taxon>
        <taxon>Kitasatosporales</taxon>
        <taxon>Streptomycetaceae</taxon>
        <taxon>Streptomyces</taxon>
    </lineage>
</organism>
<sequence length="108" mass="11160">MAHTATRGARRRTPPRLRTAENLTYERTADPVPAPGQVRITVAAAGVHLLDAAAAVAMIGTGRTTPWASSGSPASAPHPSPSSSATRSPKRPPPTAHSRPAARRARAS</sequence>
<evidence type="ECO:0000313" key="2">
    <source>
        <dbReference type="EMBL" id="MBP2359910.1"/>
    </source>
</evidence>
<proteinExistence type="predicted"/>
<dbReference type="Gene3D" id="3.90.180.10">
    <property type="entry name" value="Medium-chain alcohol dehydrogenases, catalytic domain"/>
    <property type="match status" value="1"/>
</dbReference>
<dbReference type="SUPFAM" id="SSF50129">
    <property type="entry name" value="GroES-like"/>
    <property type="match status" value="1"/>
</dbReference>
<gene>
    <name evidence="2" type="ORF">JOF59_002310</name>
</gene>
<dbReference type="Proteomes" id="UP001519311">
    <property type="component" value="Unassembled WGS sequence"/>
</dbReference>
<reference evidence="2 3" key="1">
    <citation type="submission" date="2021-03" db="EMBL/GenBank/DDBJ databases">
        <title>Sequencing the genomes of 1000 actinobacteria strains.</title>
        <authorList>
            <person name="Klenk H.-P."/>
        </authorList>
    </citation>
    <scope>NUCLEOTIDE SEQUENCE [LARGE SCALE GENOMIC DNA]</scope>
    <source>
        <strain evidence="2 3">DSM 40843</strain>
    </source>
</reference>
<feature type="compositionally biased region" description="Low complexity" evidence="1">
    <location>
        <begin position="64"/>
        <end position="87"/>
    </location>
</feature>
<name>A0ABS4V7N8_9ACTN</name>
<dbReference type="InterPro" id="IPR011032">
    <property type="entry name" value="GroES-like_sf"/>
</dbReference>
<evidence type="ECO:0008006" key="4">
    <source>
        <dbReference type="Google" id="ProtNLM"/>
    </source>
</evidence>
<evidence type="ECO:0000313" key="3">
    <source>
        <dbReference type="Proteomes" id="UP001519311"/>
    </source>
</evidence>
<comment type="caution">
    <text evidence="2">The sequence shown here is derived from an EMBL/GenBank/DDBJ whole genome shotgun (WGS) entry which is preliminary data.</text>
</comment>
<keyword evidence="3" id="KW-1185">Reference proteome</keyword>